<dbReference type="SUPFAM" id="SSF53795">
    <property type="entry name" value="PEP carboxykinase-like"/>
    <property type="match status" value="1"/>
</dbReference>
<evidence type="ECO:0000256" key="7">
    <source>
        <dbReference type="ARBA" id="ARBA00022840"/>
    </source>
</evidence>
<comment type="pathway">
    <text evidence="2">Carbohydrate biosynthesis; gluconeogenesis.</text>
</comment>
<dbReference type="FunFam" id="3.40.449.10:FF:000008">
    <property type="entry name" value="D111/G-patch domain-containing protein"/>
    <property type="match status" value="1"/>
</dbReference>
<comment type="catalytic activity">
    <reaction evidence="11">
        <text>oxaloacetate + ATP = phosphoenolpyruvate + ADP + CO2</text>
        <dbReference type="Rhea" id="RHEA:18617"/>
        <dbReference type="ChEBI" id="CHEBI:16452"/>
        <dbReference type="ChEBI" id="CHEBI:16526"/>
        <dbReference type="ChEBI" id="CHEBI:30616"/>
        <dbReference type="ChEBI" id="CHEBI:58702"/>
        <dbReference type="ChEBI" id="CHEBI:456216"/>
        <dbReference type="EC" id="4.1.1.49"/>
    </reaction>
</comment>
<comment type="subcellular location">
    <subcellularLocation>
        <location evidence="1">Membrane</location>
        <topology evidence="1">Multi-pass membrane protein</topology>
    </subcellularLocation>
</comment>
<dbReference type="GO" id="GO:0016020">
    <property type="term" value="C:membrane"/>
    <property type="evidence" value="ECO:0007669"/>
    <property type="project" value="UniProtKB-SubCell"/>
</dbReference>
<proteinExistence type="inferred from homology"/>
<name>A0AAD8TP36_LOLMU</name>
<dbReference type="PANTHER" id="PTHR43220">
    <property type="match status" value="1"/>
</dbReference>
<feature type="transmembrane region" description="Helical" evidence="13">
    <location>
        <begin position="289"/>
        <end position="307"/>
    </location>
</feature>
<dbReference type="AlphaFoldDB" id="A0AAD8TP36"/>
<dbReference type="InterPro" id="IPR013035">
    <property type="entry name" value="PEP_carboxykinase_C"/>
</dbReference>
<feature type="transmembrane region" description="Helical" evidence="13">
    <location>
        <begin position="406"/>
        <end position="423"/>
    </location>
</feature>
<dbReference type="PANTHER" id="PTHR43220:SF6">
    <property type="entry name" value="OS04G0592600 PROTEIN"/>
    <property type="match status" value="1"/>
</dbReference>
<dbReference type="InterPro" id="IPR045014">
    <property type="entry name" value="TM41A/B"/>
</dbReference>
<evidence type="ECO:0000256" key="9">
    <source>
        <dbReference type="ARBA" id="ARBA00023136"/>
    </source>
</evidence>
<dbReference type="InterPro" id="IPR001272">
    <property type="entry name" value="PEP_carboxykinase_ATP"/>
</dbReference>
<comment type="similarity">
    <text evidence="3">Belongs to the phosphoenolpyruvate carboxykinase (ATP) family.</text>
</comment>
<evidence type="ECO:0000256" key="1">
    <source>
        <dbReference type="ARBA" id="ARBA00004141"/>
    </source>
</evidence>
<accession>A0AAD8TP36</accession>
<feature type="compositionally biased region" description="Gly residues" evidence="12">
    <location>
        <begin position="188"/>
        <end position="197"/>
    </location>
</feature>
<keyword evidence="16" id="KW-1185">Reference proteome</keyword>
<dbReference type="GO" id="GO:0005524">
    <property type="term" value="F:ATP binding"/>
    <property type="evidence" value="ECO:0007669"/>
    <property type="project" value="UniProtKB-KW"/>
</dbReference>
<feature type="transmembrane region" description="Helical" evidence="13">
    <location>
        <begin position="254"/>
        <end position="283"/>
    </location>
</feature>
<evidence type="ECO:0000256" key="11">
    <source>
        <dbReference type="ARBA" id="ARBA00047371"/>
    </source>
</evidence>
<dbReference type="Gene3D" id="3.90.228.20">
    <property type="match status" value="1"/>
</dbReference>
<evidence type="ECO:0000256" key="13">
    <source>
        <dbReference type="SAM" id="Phobius"/>
    </source>
</evidence>
<dbReference type="EC" id="4.1.1.49" evidence="4"/>
<dbReference type="InterPro" id="IPR008210">
    <property type="entry name" value="PEP_carboxykinase_N"/>
</dbReference>
<dbReference type="GO" id="GO:0006094">
    <property type="term" value="P:gluconeogenesis"/>
    <property type="evidence" value="ECO:0007669"/>
    <property type="project" value="InterPro"/>
</dbReference>
<dbReference type="Gene3D" id="3.40.449.10">
    <property type="entry name" value="Phosphoenolpyruvate Carboxykinase, domain 1"/>
    <property type="match status" value="1"/>
</dbReference>
<reference evidence="15" key="1">
    <citation type="submission" date="2023-07" db="EMBL/GenBank/DDBJ databases">
        <title>A chromosome-level genome assembly of Lolium multiflorum.</title>
        <authorList>
            <person name="Chen Y."/>
            <person name="Copetti D."/>
            <person name="Kolliker R."/>
            <person name="Studer B."/>
        </authorList>
    </citation>
    <scope>NUCLEOTIDE SEQUENCE</scope>
    <source>
        <strain evidence="15">02402/16</strain>
        <tissue evidence="15">Leaf</tissue>
    </source>
</reference>
<evidence type="ECO:0000256" key="6">
    <source>
        <dbReference type="ARBA" id="ARBA00022741"/>
    </source>
</evidence>
<dbReference type="GO" id="GO:0004612">
    <property type="term" value="F:phosphoenolpyruvate carboxykinase (ATP) activity"/>
    <property type="evidence" value="ECO:0007669"/>
    <property type="project" value="UniProtKB-EC"/>
</dbReference>
<evidence type="ECO:0000256" key="3">
    <source>
        <dbReference type="ARBA" id="ARBA00006052"/>
    </source>
</evidence>
<evidence type="ECO:0000256" key="5">
    <source>
        <dbReference type="ARBA" id="ARBA00022692"/>
    </source>
</evidence>
<evidence type="ECO:0000256" key="10">
    <source>
        <dbReference type="ARBA" id="ARBA00023239"/>
    </source>
</evidence>
<keyword evidence="10" id="KW-0456">Lyase</keyword>
<dbReference type="InterPro" id="IPR032816">
    <property type="entry name" value="VTT_dom"/>
</dbReference>
<dbReference type="Proteomes" id="UP001231189">
    <property type="component" value="Unassembled WGS sequence"/>
</dbReference>
<evidence type="ECO:0000256" key="4">
    <source>
        <dbReference type="ARBA" id="ARBA00012363"/>
    </source>
</evidence>
<feature type="region of interest" description="Disordered" evidence="12">
    <location>
        <begin position="132"/>
        <end position="201"/>
    </location>
</feature>
<feature type="transmembrane region" description="Helical" evidence="13">
    <location>
        <begin position="337"/>
        <end position="358"/>
    </location>
</feature>
<keyword evidence="9 13" id="KW-0472">Membrane</keyword>
<evidence type="ECO:0000256" key="12">
    <source>
        <dbReference type="SAM" id="MobiDB-lite"/>
    </source>
</evidence>
<gene>
    <name evidence="15" type="ORF">QYE76_046010</name>
</gene>
<comment type="caution">
    <text evidence="15">The sequence shown here is derived from an EMBL/GenBank/DDBJ whole genome shotgun (WGS) entry which is preliminary data.</text>
</comment>
<keyword evidence="7" id="KW-0067">ATP-binding</keyword>
<dbReference type="SUPFAM" id="SSF68923">
    <property type="entry name" value="PEP carboxykinase N-terminal domain"/>
    <property type="match status" value="1"/>
</dbReference>
<keyword evidence="6" id="KW-0547">Nucleotide-binding</keyword>
<feature type="compositionally biased region" description="Pro residues" evidence="12">
    <location>
        <begin position="62"/>
        <end position="80"/>
    </location>
</feature>
<dbReference type="EMBL" id="JAUUTY010000002">
    <property type="protein sequence ID" value="KAK1685162.1"/>
    <property type="molecule type" value="Genomic_DNA"/>
</dbReference>
<evidence type="ECO:0000313" key="15">
    <source>
        <dbReference type="EMBL" id="KAK1685162.1"/>
    </source>
</evidence>
<dbReference type="Pfam" id="PF01293">
    <property type="entry name" value="PEPCK_ATP"/>
    <property type="match status" value="1"/>
</dbReference>
<evidence type="ECO:0000259" key="14">
    <source>
        <dbReference type="Pfam" id="PF09335"/>
    </source>
</evidence>
<sequence length="870" mass="93848">MADDASVEKFRRTAVSSLSLSVNGRRCATRARAHPCPCPGLLPCRRLLVRRLSRFPGAVASSPPPPLLALLPTVPPSSPPPRRRRQSRLRPASTSLGVEPGSPASQYFPPMPPSRRLAPFRVAAGVAAHGARLAGVGEEEEAKTGPERKRGQEEPKKALPAPPGISSSAPRRRPGFFAGEEEEEGDGEGGQVPGLGGRARRRGRRRLRRGLVGVYLSMPDSDYSFLKLPHNLQELQILTGHLENYTSDYTVQVLIGYCAVYIFMQTFMIPGTIFMSLLAGALFGQLRGVALVVFAASAGASSCYFLSKMIGKPLVFSLWPDKLTFFQKQVARRRQKLLNYMLFLRVTPTLPNTFINLASPIVDVPYHTFLLATLIGLIPAAYVTVRAGIALGELTSLSDLYDTQSVALLFLIGVVSVTPALLGKDEPQEKTPEIAFQCAYHRSSERLLPCRGTWPYHTPLFQVTPSYDMREDQEVSYGLNWAIAARGVVVKDKVFYNLEPAELQKGGTTYAERLSGIPLHVKGNVIGGFPDVSGSQFAKLLKQVTFHLSSISSLYVQDGAIGSSAAAEFDVKVRVISDNPSAIMSLSNVLQKVADRAVSHDTCPLTIYVASSISTNVRNALGSGTQYANGVAAADIERSSLILCGKAFSDSSMLKDALTALAAPISSARGGLPVPGWLMYSGGSAILLFAPVEVIKSCSVIQAALLSTDSGVIISSKQSSVLFPRNSRAPTLFTKPTTVIVVSSDSTDALPVLSKLSPGQAAYHFLAGYQDGKFVPAYNTSPSPFDPLAVANSLFLHLKQHNTPTYLINAKSSGQQIDGKDFMKLIALAQSNDTPHSNKPEDTRVAELKGKYRSFLSGKFGKYLPGEFNF</sequence>
<feature type="compositionally biased region" description="Basic and acidic residues" evidence="12">
    <location>
        <begin position="142"/>
        <end position="157"/>
    </location>
</feature>
<feature type="region of interest" description="Disordered" evidence="12">
    <location>
        <begin position="58"/>
        <end position="112"/>
    </location>
</feature>
<dbReference type="Pfam" id="PF09335">
    <property type="entry name" value="VTT_dom"/>
    <property type="match status" value="1"/>
</dbReference>
<dbReference type="GO" id="GO:0000045">
    <property type="term" value="P:autophagosome assembly"/>
    <property type="evidence" value="ECO:0007669"/>
    <property type="project" value="TreeGrafter"/>
</dbReference>
<organism evidence="15 16">
    <name type="scientific">Lolium multiflorum</name>
    <name type="common">Italian ryegrass</name>
    <name type="synonym">Lolium perenne subsp. multiflorum</name>
    <dbReference type="NCBI Taxonomy" id="4521"/>
    <lineage>
        <taxon>Eukaryota</taxon>
        <taxon>Viridiplantae</taxon>
        <taxon>Streptophyta</taxon>
        <taxon>Embryophyta</taxon>
        <taxon>Tracheophyta</taxon>
        <taxon>Spermatophyta</taxon>
        <taxon>Magnoliopsida</taxon>
        <taxon>Liliopsida</taxon>
        <taxon>Poales</taxon>
        <taxon>Poaceae</taxon>
        <taxon>BOP clade</taxon>
        <taxon>Pooideae</taxon>
        <taxon>Poodae</taxon>
        <taxon>Poeae</taxon>
        <taxon>Poeae Chloroplast Group 2 (Poeae type)</taxon>
        <taxon>Loliodinae</taxon>
        <taxon>Loliinae</taxon>
        <taxon>Lolium</taxon>
    </lineage>
</organism>
<evidence type="ECO:0000256" key="2">
    <source>
        <dbReference type="ARBA" id="ARBA00004742"/>
    </source>
</evidence>
<feature type="domain" description="VTT" evidence="14">
    <location>
        <begin position="269"/>
        <end position="388"/>
    </location>
</feature>
<keyword evidence="8 13" id="KW-1133">Transmembrane helix</keyword>
<feature type="transmembrane region" description="Helical" evidence="13">
    <location>
        <begin position="364"/>
        <end position="385"/>
    </location>
</feature>
<protein>
    <recommendedName>
        <fullName evidence="4">phosphoenolpyruvate carboxykinase (ATP)</fullName>
        <ecNumber evidence="4">4.1.1.49</ecNumber>
    </recommendedName>
</protein>
<evidence type="ECO:0000256" key="8">
    <source>
        <dbReference type="ARBA" id="ARBA00022989"/>
    </source>
</evidence>
<evidence type="ECO:0000313" key="16">
    <source>
        <dbReference type="Proteomes" id="UP001231189"/>
    </source>
</evidence>
<keyword evidence="5 13" id="KW-0812">Transmembrane</keyword>